<organism evidence="1 2">
    <name type="scientific">Ooceraea biroi</name>
    <name type="common">Clonal raider ant</name>
    <name type="synonym">Cerapachys biroi</name>
    <dbReference type="NCBI Taxonomy" id="2015173"/>
    <lineage>
        <taxon>Eukaryota</taxon>
        <taxon>Metazoa</taxon>
        <taxon>Ecdysozoa</taxon>
        <taxon>Arthropoda</taxon>
        <taxon>Hexapoda</taxon>
        <taxon>Insecta</taxon>
        <taxon>Pterygota</taxon>
        <taxon>Neoptera</taxon>
        <taxon>Endopterygota</taxon>
        <taxon>Hymenoptera</taxon>
        <taxon>Apocrita</taxon>
        <taxon>Aculeata</taxon>
        <taxon>Formicoidea</taxon>
        <taxon>Formicidae</taxon>
        <taxon>Dorylinae</taxon>
        <taxon>Ooceraea</taxon>
    </lineage>
</organism>
<sequence>VHHQRKELLRLRQRKEHLQPKELLQLKELLLPLLLQRKVDQPYPPKGLFLQLPPQTRHPQLQQKLNLHPPKRPHRNSAAQVEKGSLRRVLSSCLTSNFVEHLHGQY</sequence>
<protein>
    <submittedName>
        <fullName evidence="1">Uncharacterized protein</fullName>
    </submittedName>
</protein>
<evidence type="ECO:0000313" key="1">
    <source>
        <dbReference type="EMBL" id="RLU24110.1"/>
    </source>
</evidence>
<dbReference type="AlphaFoldDB" id="A0A3L8DUH4"/>
<accession>A0A3L8DUH4</accession>
<name>A0A3L8DUH4_OOCBI</name>
<dbReference type="Proteomes" id="UP000279307">
    <property type="component" value="Chromosome 4"/>
</dbReference>
<dbReference type="EMBL" id="QOIP01000004">
    <property type="protein sequence ID" value="RLU24110.1"/>
    <property type="molecule type" value="Genomic_DNA"/>
</dbReference>
<proteinExistence type="predicted"/>
<gene>
    <name evidence="1" type="ORF">DMN91_004319</name>
</gene>
<comment type="caution">
    <text evidence="1">The sequence shown here is derived from an EMBL/GenBank/DDBJ whole genome shotgun (WGS) entry which is preliminary data.</text>
</comment>
<feature type="non-terminal residue" evidence="1">
    <location>
        <position position="1"/>
    </location>
</feature>
<evidence type="ECO:0000313" key="2">
    <source>
        <dbReference type="Proteomes" id="UP000279307"/>
    </source>
</evidence>
<reference evidence="1 2" key="1">
    <citation type="journal article" date="2018" name="Genome Res.">
        <title>The genomic architecture and molecular evolution of ant odorant receptors.</title>
        <authorList>
            <person name="McKenzie S.K."/>
            <person name="Kronauer D.J.C."/>
        </authorList>
    </citation>
    <scope>NUCLEOTIDE SEQUENCE [LARGE SCALE GENOMIC DNA]</scope>
    <source>
        <strain evidence="1">Clonal line C1</strain>
    </source>
</reference>